<dbReference type="Proteomes" id="UP000241808">
    <property type="component" value="Unassembled WGS sequence"/>
</dbReference>
<reference evidence="1 2" key="1">
    <citation type="submission" date="2018-04" db="EMBL/GenBank/DDBJ databases">
        <title>Genomic Encyclopedia of Archaeal and Bacterial Type Strains, Phase II (KMG-II): from individual species to whole genera.</title>
        <authorList>
            <person name="Goeker M."/>
        </authorList>
    </citation>
    <scope>NUCLEOTIDE SEQUENCE [LARGE SCALE GENOMIC DNA]</scope>
    <source>
        <strain evidence="1 2">DSM 25521</strain>
    </source>
</reference>
<gene>
    <name evidence="1" type="ORF">C8P69_1295</name>
</gene>
<keyword evidence="2" id="KW-1185">Reference proteome</keyword>
<evidence type="ECO:0000313" key="2">
    <source>
        <dbReference type="Proteomes" id="UP000241808"/>
    </source>
</evidence>
<dbReference type="AlphaFoldDB" id="A0A2T4YS46"/>
<organism evidence="1 2">
    <name type="scientific">Phreatobacter oligotrophus</name>
    <dbReference type="NCBI Taxonomy" id="1122261"/>
    <lineage>
        <taxon>Bacteria</taxon>
        <taxon>Pseudomonadati</taxon>
        <taxon>Pseudomonadota</taxon>
        <taxon>Alphaproteobacteria</taxon>
        <taxon>Hyphomicrobiales</taxon>
        <taxon>Phreatobacteraceae</taxon>
        <taxon>Phreatobacter</taxon>
    </lineage>
</organism>
<accession>A0A2T4YS46</accession>
<name>A0A2T4YS46_9HYPH</name>
<evidence type="ECO:0000313" key="1">
    <source>
        <dbReference type="EMBL" id="PTM46624.1"/>
    </source>
</evidence>
<dbReference type="EMBL" id="PZZL01000029">
    <property type="protein sequence ID" value="PTM46624.1"/>
    <property type="molecule type" value="Genomic_DNA"/>
</dbReference>
<sequence>MSRETEDVCTRLDCGTLLRHHAPNICIHKPQTDHVPRRGGDMLTYATVRFTLSVLCYE</sequence>
<comment type="caution">
    <text evidence="1">The sequence shown here is derived from an EMBL/GenBank/DDBJ whole genome shotgun (WGS) entry which is preliminary data.</text>
</comment>
<proteinExistence type="predicted"/>
<protein>
    <submittedName>
        <fullName evidence="1">Uncharacterized protein</fullName>
    </submittedName>
</protein>